<accession>A0A8K1M4Q9</accession>
<evidence type="ECO:0000256" key="1">
    <source>
        <dbReference type="SAM" id="MobiDB-lite"/>
    </source>
</evidence>
<evidence type="ECO:0000313" key="2">
    <source>
        <dbReference type="EMBL" id="UBJ26172.1"/>
    </source>
</evidence>
<sequence>MAAYRARRKSAYRKKAARSTRRYSSRSAPRRSYGRKRTYRKKTSPKRILNITSTKKRNGMLSWSNTTGTGAVQTTGPGSLNAIGGTGNNIGAITLFCPTAMDLNSNGAHNVTLESRRTATTCYMRGFSEHLRIQTSSGLPWFWRRICFTLKNSFVSSSAPDTPTNTYRPYVETTNGLERLWLNQTINAQPATISDQQSVIFKGVAGVDWNDLIVAPIDTRRITLKSDVTRTIKSGNAVGTVKEFKLWHPMNKNIIYGDDEDGVTEDSLYFSTTSKQGMGDYFIYDIFLPGLGSSNTDVINVSANSTLYWHEK</sequence>
<name>A0A8K1M4Q9_9VIRU</name>
<protein>
    <submittedName>
        <fullName evidence="2">Capsid protein</fullName>
    </submittedName>
</protein>
<proteinExistence type="predicted"/>
<organism evidence="2">
    <name type="scientific">Red panda feces-associated gemycircularvirus</name>
    <dbReference type="NCBI Taxonomy" id="2864013"/>
    <lineage>
        <taxon>Viruses</taxon>
        <taxon>Monodnaviria</taxon>
        <taxon>Shotokuvirae</taxon>
        <taxon>Cressdnaviricota</taxon>
        <taxon>Repensiviricetes</taxon>
        <taxon>Geplafuvirales</taxon>
        <taxon>Genomoviridae</taxon>
        <taxon>Gemycircularvirus</taxon>
    </lineage>
</organism>
<feature type="region of interest" description="Disordered" evidence="1">
    <location>
        <begin position="1"/>
        <end position="46"/>
    </location>
</feature>
<feature type="compositionally biased region" description="Basic residues" evidence="1">
    <location>
        <begin position="1"/>
        <end position="45"/>
    </location>
</feature>
<reference evidence="2" key="1">
    <citation type="submission" date="2021-07" db="EMBL/GenBank/DDBJ databases">
        <title>Communication and adaptive evolution of viruses within giant pandas and their associated organisms in a local ecological environment.</title>
        <authorList>
            <person name="Zhao M."/>
            <person name="Liu S."/>
            <person name="Zhang W."/>
        </authorList>
    </citation>
    <scope>NUCLEOTIDE SEQUENCE</scope>
    <source>
        <strain evidence="2">Rpf290geno01-12</strain>
    </source>
</reference>
<dbReference type="EMBL" id="MZ556180">
    <property type="protein sequence ID" value="UBJ26172.1"/>
    <property type="molecule type" value="Genomic_DNA"/>
</dbReference>